<keyword evidence="1" id="KW-1133">Transmembrane helix</keyword>
<accession>A0AAV8UDC7</accession>
<dbReference type="EMBL" id="JAIWQS010000008">
    <property type="protein sequence ID" value="KAJ8899548.1"/>
    <property type="molecule type" value="Genomic_DNA"/>
</dbReference>
<sequence length="122" mass="13913">MDSQDPKLFHWQYVERKGNDFVIRGRSLFFLAVLIGVVLLVFLLVVYARWVSLYDIRKLPTNSLPPTELRPLDQSQGLDQMTIKALPISLYRAYLLPTACSSICLSVVACFTFSSCGFRDFT</sequence>
<evidence type="ECO:0000313" key="3">
    <source>
        <dbReference type="Proteomes" id="UP001159364"/>
    </source>
</evidence>
<organism evidence="2 3">
    <name type="scientific">Erythroxylum novogranatense</name>
    <dbReference type="NCBI Taxonomy" id="1862640"/>
    <lineage>
        <taxon>Eukaryota</taxon>
        <taxon>Viridiplantae</taxon>
        <taxon>Streptophyta</taxon>
        <taxon>Embryophyta</taxon>
        <taxon>Tracheophyta</taxon>
        <taxon>Spermatophyta</taxon>
        <taxon>Magnoliopsida</taxon>
        <taxon>eudicotyledons</taxon>
        <taxon>Gunneridae</taxon>
        <taxon>Pentapetalae</taxon>
        <taxon>rosids</taxon>
        <taxon>fabids</taxon>
        <taxon>Malpighiales</taxon>
        <taxon>Erythroxylaceae</taxon>
        <taxon>Erythroxylum</taxon>
    </lineage>
</organism>
<keyword evidence="1" id="KW-0812">Transmembrane</keyword>
<feature type="transmembrane region" description="Helical" evidence="1">
    <location>
        <begin position="28"/>
        <end position="48"/>
    </location>
</feature>
<feature type="transmembrane region" description="Helical" evidence="1">
    <location>
        <begin position="93"/>
        <end position="114"/>
    </location>
</feature>
<keyword evidence="1" id="KW-0472">Membrane</keyword>
<dbReference type="AlphaFoldDB" id="A0AAV8UDC7"/>
<evidence type="ECO:0000313" key="2">
    <source>
        <dbReference type="EMBL" id="KAJ8899548.1"/>
    </source>
</evidence>
<gene>
    <name evidence="2" type="ORF">K2173_018522</name>
</gene>
<keyword evidence="3" id="KW-1185">Reference proteome</keyword>
<evidence type="ECO:0000256" key="1">
    <source>
        <dbReference type="SAM" id="Phobius"/>
    </source>
</evidence>
<comment type="caution">
    <text evidence="2">The sequence shown here is derived from an EMBL/GenBank/DDBJ whole genome shotgun (WGS) entry which is preliminary data.</text>
</comment>
<proteinExistence type="predicted"/>
<protein>
    <submittedName>
        <fullName evidence="2">Uncharacterized protein</fullName>
    </submittedName>
</protein>
<dbReference type="Proteomes" id="UP001159364">
    <property type="component" value="Linkage Group LG08"/>
</dbReference>
<name>A0AAV8UDC7_9ROSI</name>
<reference evidence="2 3" key="1">
    <citation type="submission" date="2021-09" db="EMBL/GenBank/DDBJ databases">
        <title>Genomic insights and catalytic innovation underlie evolution of tropane alkaloids biosynthesis.</title>
        <authorList>
            <person name="Wang Y.-J."/>
            <person name="Tian T."/>
            <person name="Huang J.-P."/>
            <person name="Huang S.-X."/>
        </authorList>
    </citation>
    <scope>NUCLEOTIDE SEQUENCE [LARGE SCALE GENOMIC DNA]</scope>
    <source>
        <strain evidence="2">KIB-2018</strain>
        <tissue evidence="2">Leaf</tissue>
    </source>
</reference>